<sequence length="188" mass="21769">MVAAEAQLAGMAATLEELFKGQREHLMKVRSLETQKSVRAETLAAEKCQFNYRKLEVERAEQEQDQLQARLNYVVKKEQDEILLEVTRLRDMREDTDTTGNVEMDKIKSKAKKELKDKKKEIKFLKEKNAPCRLQIYFAKATELQGGADATFLPWERECLMCLSEETYIVFLPCAQQVLSSGWNDLQE</sequence>
<feature type="coiled-coil region" evidence="1">
    <location>
        <begin position="45"/>
        <end position="77"/>
    </location>
</feature>
<protein>
    <submittedName>
        <fullName evidence="2">OLC1v1000644C1</fullName>
    </submittedName>
</protein>
<proteinExistence type="predicted"/>
<dbReference type="Proteomes" id="UP001161247">
    <property type="component" value="Chromosome 4"/>
</dbReference>
<name>A0AAV1D3Q2_OLDCO</name>
<gene>
    <name evidence="2" type="ORF">OLC1_LOCUS11736</name>
</gene>
<accession>A0AAV1D3Q2</accession>
<dbReference type="InterPro" id="IPR046934">
    <property type="entry name" value="PIR2-like"/>
</dbReference>
<dbReference type="AlphaFoldDB" id="A0AAV1D3Q2"/>
<dbReference type="PANTHER" id="PTHR46405:SF2">
    <property type="entry name" value="OS05G0141500 PROTEIN"/>
    <property type="match status" value="1"/>
</dbReference>
<dbReference type="PANTHER" id="PTHR46405">
    <property type="entry name" value="OS05G0141500 PROTEIN"/>
    <property type="match status" value="1"/>
</dbReference>
<keyword evidence="3" id="KW-1185">Reference proteome</keyword>
<organism evidence="2 3">
    <name type="scientific">Oldenlandia corymbosa var. corymbosa</name>
    <dbReference type="NCBI Taxonomy" id="529605"/>
    <lineage>
        <taxon>Eukaryota</taxon>
        <taxon>Viridiplantae</taxon>
        <taxon>Streptophyta</taxon>
        <taxon>Embryophyta</taxon>
        <taxon>Tracheophyta</taxon>
        <taxon>Spermatophyta</taxon>
        <taxon>Magnoliopsida</taxon>
        <taxon>eudicotyledons</taxon>
        <taxon>Gunneridae</taxon>
        <taxon>Pentapetalae</taxon>
        <taxon>asterids</taxon>
        <taxon>lamiids</taxon>
        <taxon>Gentianales</taxon>
        <taxon>Rubiaceae</taxon>
        <taxon>Rubioideae</taxon>
        <taxon>Spermacoceae</taxon>
        <taxon>Hedyotis-Oldenlandia complex</taxon>
        <taxon>Oldenlandia</taxon>
    </lineage>
</organism>
<feature type="coiled-coil region" evidence="1">
    <location>
        <begin position="101"/>
        <end position="128"/>
    </location>
</feature>
<dbReference type="EMBL" id="OX459121">
    <property type="protein sequence ID" value="CAI9102382.1"/>
    <property type="molecule type" value="Genomic_DNA"/>
</dbReference>
<evidence type="ECO:0000313" key="2">
    <source>
        <dbReference type="EMBL" id="CAI9102382.1"/>
    </source>
</evidence>
<keyword evidence="1" id="KW-0175">Coiled coil</keyword>
<reference evidence="2" key="1">
    <citation type="submission" date="2023-03" db="EMBL/GenBank/DDBJ databases">
        <authorList>
            <person name="Julca I."/>
        </authorList>
    </citation>
    <scope>NUCLEOTIDE SEQUENCE</scope>
</reference>
<evidence type="ECO:0000313" key="3">
    <source>
        <dbReference type="Proteomes" id="UP001161247"/>
    </source>
</evidence>
<evidence type="ECO:0000256" key="1">
    <source>
        <dbReference type="SAM" id="Coils"/>
    </source>
</evidence>